<keyword evidence="5" id="KW-0391">Immunity</keyword>
<dbReference type="GO" id="GO:0042101">
    <property type="term" value="C:T cell receptor complex"/>
    <property type="evidence" value="ECO:0007669"/>
    <property type="project" value="UniProtKB-KW"/>
</dbReference>
<dbReference type="InterPro" id="IPR036179">
    <property type="entry name" value="Ig-like_dom_sf"/>
</dbReference>
<evidence type="ECO:0000256" key="2">
    <source>
        <dbReference type="ARBA" id="ARBA00023130"/>
    </source>
</evidence>
<dbReference type="GeneTree" id="ENSGT00940000153073"/>
<sequence>MGFLDGGELDDQQLPHQFSYPFTGTIVSSTEETNGQTVNQTEGTMVITEGDQISLDCTYESSYLTYPFWYIQNPGQAPRLFLKDFWKDSERNLQGFNASHDKNKKSVNMKKSASQLSDSAIYFCAVAGTLRLA</sequence>
<keyword evidence="8" id="KW-1185">Reference proteome</keyword>
<feature type="domain" description="Ig-like" evidence="6">
    <location>
        <begin position="36"/>
        <end position="133"/>
    </location>
</feature>
<proteinExistence type="predicted"/>
<dbReference type="SMART" id="SM00406">
    <property type="entry name" value="IGv"/>
    <property type="match status" value="1"/>
</dbReference>
<keyword evidence="2" id="KW-1064">Adaptive immunity</keyword>
<dbReference type="InterPro" id="IPR013783">
    <property type="entry name" value="Ig-like_fold"/>
</dbReference>
<organism evidence="7 8">
    <name type="scientific">Anolis carolinensis</name>
    <name type="common">Green anole</name>
    <name type="synonym">American chameleon</name>
    <dbReference type="NCBI Taxonomy" id="28377"/>
    <lineage>
        <taxon>Eukaryota</taxon>
        <taxon>Metazoa</taxon>
        <taxon>Chordata</taxon>
        <taxon>Craniata</taxon>
        <taxon>Vertebrata</taxon>
        <taxon>Euteleostomi</taxon>
        <taxon>Lepidosauria</taxon>
        <taxon>Squamata</taxon>
        <taxon>Bifurcata</taxon>
        <taxon>Unidentata</taxon>
        <taxon>Episquamata</taxon>
        <taxon>Toxicofera</taxon>
        <taxon>Iguania</taxon>
        <taxon>Dactyloidae</taxon>
        <taxon>Anolis</taxon>
    </lineage>
</organism>
<dbReference type="eggNOG" id="ENOG502S83R">
    <property type="taxonomic scope" value="Eukaryota"/>
</dbReference>
<dbReference type="Proteomes" id="UP000001646">
    <property type="component" value="Unplaced"/>
</dbReference>
<dbReference type="Pfam" id="PF07686">
    <property type="entry name" value="V-set"/>
    <property type="match status" value="1"/>
</dbReference>
<dbReference type="AlphaFoldDB" id="H9G6Q3"/>
<dbReference type="Bgee" id="ENSACAG00000002837">
    <property type="expression patterns" value="Expressed in adrenal gland and 2 other cell types or tissues"/>
</dbReference>
<evidence type="ECO:0000256" key="1">
    <source>
        <dbReference type="ARBA" id="ARBA00022729"/>
    </source>
</evidence>
<evidence type="ECO:0000313" key="8">
    <source>
        <dbReference type="Proteomes" id="UP000001646"/>
    </source>
</evidence>
<name>H9G6Q3_ANOCA</name>
<dbReference type="GO" id="GO:0002250">
    <property type="term" value="P:adaptive immune response"/>
    <property type="evidence" value="ECO:0007669"/>
    <property type="project" value="UniProtKB-KW"/>
</dbReference>
<dbReference type="PANTHER" id="PTHR19367">
    <property type="entry name" value="T-CELL RECEPTOR ALPHA CHAIN V REGION"/>
    <property type="match status" value="1"/>
</dbReference>
<dbReference type="InParanoid" id="H9G6Q3"/>
<dbReference type="Ensembl" id="ENSACAT00000002794.3">
    <property type="protein sequence ID" value="ENSACAP00000002726.3"/>
    <property type="gene ID" value="ENSACAG00000002837.3"/>
</dbReference>
<evidence type="ECO:0000313" key="7">
    <source>
        <dbReference type="Ensembl" id="ENSACAP00000002726.3"/>
    </source>
</evidence>
<keyword evidence="4" id="KW-0393">Immunoglobulin domain</keyword>
<evidence type="ECO:0000259" key="6">
    <source>
        <dbReference type="PROSITE" id="PS50835"/>
    </source>
</evidence>
<reference evidence="7" key="3">
    <citation type="submission" date="2025-09" db="UniProtKB">
        <authorList>
            <consortium name="Ensembl"/>
        </authorList>
    </citation>
    <scope>IDENTIFICATION</scope>
</reference>
<evidence type="ECO:0000256" key="4">
    <source>
        <dbReference type="ARBA" id="ARBA00023319"/>
    </source>
</evidence>
<evidence type="ECO:0000256" key="5">
    <source>
        <dbReference type="ARBA" id="ARBA00043266"/>
    </source>
</evidence>
<dbReference type="SUPFAM" id="SSF48726">
    <property type="entry name" value="Immunoglobulin"/>
    <property type="match status" value="1"/>
</dbReference>
<dbReference type="PANTHER" id="PTHR19367:SF18">
    <property type="entry name" value="T CELL RECEPTOR ALPHA VARIABLE 16"/>
    <property type="match status" value="1"/>
</dbReference>
<dbReference type="InterPro" id="IPR051287">
    <property type="entry name" value="TCR_variable_region"/>
</dbReference>
<dbReference type="InterPro" id="IPR013106">
    <property type="entry name" value="Ig_V-set"/>
</dbReference>
<dbReference type="HOGENOM" id="CLU_077975_8_0_1"/>
<evidence type="ECO:0000256" key="3">
    <source>
        <dbReference type="ARBA" id="ARBA00023170"/>
    </source>
</evidence>
<dbReference type="InterPro" id="IPR007110">
    <property type="entry name" value="Ig-like_dom"/>
</dbReference>
<dbReference type="Gene3D" id="2.60.40.10">
    <property type="entry name" value="Immunoglobulins"/>
    <property type="match status" value="1"/>
</dbReference>
<keyword evidence="3" id="KW-0675">Receptor</keyword>
<protein>
    <recommendedName>
        <fullName evidence="6">Ig-like domain-containing protein</fullName>
    </recommendedName>
</protein>
<accession>H9G6Q3</accession>
<keyword evidence="5" id="KW-1279">T cell receptor</keyword>
<dbReference type="PROSITE" id="PS50835">
    <property type="entry name" value="IG_LIKE"/>
    <property type="match status" value="1"/>
</dbReference>
<keyword evidence="1" id="KW-0732">Signal</keyword>
<reference evidence="7" key="2">
    <citation type="submission" date="2025-08" db="UniProtKB">
        <authorList>
            <consortium name="Ensembl"/>
        </authorList>
    </citation>
    <scope>IDENTIFICATION</scope>
</reference>
<reference evidence="7" key="1">
    <citation type="submission" date="2009-12" db="EMBL/GenBank/DDBJ databases">
        <title>The Genome Sequence of Anolis carolinensis (Green Anole Lizard).</title>
        <authorList>
            <consortium name="The Genome Sequencing Platform"/>
            <person name="Di Palma F."/>
            <person name="Alfoldi J."/>
            <person name="Heiman D."/>
            <person name="Young S."/>
            <person name="Grabherr M."/>
            <person name="Johnson J."/>
            <person name="Lander E.S."/>
            <person name="Lindblad-Toh K."/>
        </authorList>
    </citation>
    <scope>NUCLEOTIDE SEQUENCE [LARGE SCALE GENOMIC DNA]</scope>
    <source>
        <strain evidence="7">JBL SC #1</strain>
    </source>
</reference>